<dbReference type="GO" id="GO:0032259">
    <property type="term" value="P:methylation"/>
    <property type="evidence" value="ECO:0007669"/>
    <property type="project" value="UniProtKB-KW"/>
</dbReference>
<reference evidence="2" key="1">
    <citation type="journal article" date="2020" name="mSystems">
        <title>Genome- and Community-Level Interaction Insights into Carbon Utilization and Element Cycling Functions of Hydrothermarchaeota in Hydrothermal Sediment.</title>
        <authorList>
            <person name="Zhou Z."/>
            <person name="Liu Y."/>
            <person name="Xu W."/>
            <person name="Pan J."/>
            <person name="Luo Z.H."/>
            <person name="Li M."/>
        </authorList>
    </citation>
    <scope>NUCLEOTIDE SEQUENCE [LARGE SCALE GENOMIC DNA]</scope>
    <source>
        <strain evidence="2">HyVt-233</strain>
    </source>
</reference>
<evidence type="ECO:0000313" key="2">
    <source>
        <dbReference type="EMBL" id="HDD44326.1"/>
    </source>
</evidence>
<dbReference type="Gene3D" id="3.40.50.150">
    <property type="entry name" value="Vaccinia Virus protein VP39"/>
    <property type="match status" value="1"/>
</dbReference>
<dbReference type="GO" id="GO:0008757">
    <property type="term" value="F:S-adenosylmethionine-dependent methyltransferase activity"/>
    <property type="evidence" value="ECO:0007669"/>
    <property type="project" value="InterPro"/>
</dbReference>
<keyword evidence="2" id="KW-0808">Transferase</keyword>
<gene>
    <name evidence="2" type="ORF">ENG63_05650</name>
</gene>
<organism evidence="2">
    <name type="scientific">Desulfofervidus auxilii</name>
    <dbReference type="NCBI Taxonomy" id="1621989"/>
    <lineage>
        <taxon>Bacteria</taxon>
        <taxon>Pseudomonadati</taxon>
        <taxon>Thermodesulfobacteriota</taxon>
        <taxon>Candidatus Desulfofervidia</taxon>
        <taxon>Candidatus Desulfofervidales</taxon>
        <taxon>Candidatus Desulfofervidaceae</taxon>
        <taxon>Candidatus Desulfofervidus</taxon>
    </lineage>
</organism>
<dbReference type="InterPro" id="IPR029063">
    <property type="entry name" value="SAM-dependent_MTases_sf"/>
</dbReference>
<evidence type="ECO:0000259" key="1">
    <source>
        <dbReference type="Pfam" id="PF08241"/>
    </source>
</evidence>
<proteinExistence type="predicted"/>
<dbReference type="AlphaFoldDB" id="A0A7C0Y2W9"/>
<sequence>MKPQVESNHYFNKAYDTKERFISYWHQINEIIKLNPKTVLEIGVGNGFVSKYLKERKVNVLTLDIDKRLNPDVVGSVLNMPFSDELFDVVACYEVLEHLPFENFSEALSEIFRVSKSYAILSLPDASRVYRVYLQIPKIGIFKRLIPLPRLKNPIHKFGGEHYWEIGKVGYPLSKIIKEIQTAGFRVEKTYRVFENPYHRFFILKR</sequence>
<dbReference type="Proteomes" id="UP000886289">
    <property type="component" value="Unassembled WGS sequence"/>
</dbReference>
<protein>
    <submittedName>
        <fullName evidence="2">Class I SAM-dependent methyltransferase</fullName>
    </submittedName>
</protein>
<feature type="domain" description="Methyltransferase type 11" evidence="1">
    <location>
        <begin position="40"/>
        <end position="118"/>
    </location>
</feature>
<keyword evidence="2" id="KW-0489">Methyltransferase</keyword>
<dbReference type="EMBL" id="DRBS01000217">
    <property type="protein sequence ID" value="HDD44326.1"/>
    <property type="molecule type" value="Genomic_DNA"/>
</dbReference>
<dbReference type="SUPFAM" id="SSF53335">
    <property type="entry name" value="S-adenosyl-L-methionine-dependent methyltransferases"/>
    <property type="match status" value="1"/>
</dbReference>
<accession>A0A7C0Y2W9</accession>
<name>A0A7C0Y2W9_DESA2</name>
<dbReference type="Pfam" id="PF08241">
    <property type="entry name" value="Methyltransf_11"/>
    <property type="match status" value="1"/>
</dbReference>
<comment type="caution">
    <text evidence="2">The sequence shown here is derived from an EMBL/GenBank/DDBJ whole genome shotgun (WGS) entry which is preliminary data.</text>
</comment>
<dbReference type="InterPro" id="IPR013216">
    <property type="entry name" value="Methyltransf_11"/>
</dbReference>